<name>A0A3P9HFH4_ORYLA</name>
<evidence type="ECO:0000256" key="8">
    <source>
        <dbReference type="ARBA" id="ARBA00022989"/>
    </source>
</evidence>
<evidence type="ECO:0000313" key="14">
    <source>
        <dbReference type="Ensembl" id="ENSORLP00015006525.1"/>
    </source>
</evidence>
<dbReference type="FunFam" id="3.90.550.50:FF:000001">
    <property type="entry name" value="Hexosyltransferase"/>
    <property type="match status" value="1"/>
</dbReference>
<comment type="pathway">
    <text evidence="2">Protein modification; protein glycosylation.</text>
</comment>
<dbReference type="InterPro" id="IPR002659">
    <property type="entry name" value="Glyco_trans_31"/>
</dbReference>
<proteinExistence type="inferred from homology"/>
<protein>
    <recommendedName>
        <fullName evidence="13">Hexosyltransferase</fullName>
        <ecNumber evidence="13">2.4.1.-</ecNumber>
    </recommendedName>
</protein>
<dbReference type="GO" id="GO:0016758">
    <property type="term" value="F:hexosyltransferase activity"/>
    <property type="evidence" value="ECO:0007669"/>
    <property type="project" value="InterPro"/>
</dbReference>
<evidence type="ECO:0000256" key="2">
    <source>
        <dbReference type="ARBA" id="ARBA00004922"/>
    </source>
</evidence>
<evidence type="ECO:0000256" key="4">
    <source>
        <dbReference type="ARBA" id="ARBA00022676"/>
    </source>
</evidence>
<evidence type="ECO:0000256" key="1">
    <source>
        <dbReference type="ARBA" id="ARBA00004323"/>
    </source>
</evidence>
<evidence type="ECO:0000256" key="12">
    <source>
        <dbReference type="ARBA" id="ARBA00023180"/>
    </source>
</evidence>
<dbReference type="Pfam" id="PF01762">
    <property type="entry name" value="Galactosyl_T"/>
    <property type="match status" value="1"/>
</dbReference>
<dbReference type="AlphaFoldDB" id="A0A3P9HFH4"/>
<keyword evidence="10" id="KW-0443">Lipid metabolism</keyword>
<dbReference type="Gene3D" id="3.90.550.50">
    <property type="match status" value="1"/>
</dbReference>
<accession>A0A3P9HFH4</accession>
<evidence type="ECO:0000256" key="11">
    <source>
        <dbReference type="ARBA" id="ARBA00023136"/>
    </source>
</evidence>
<keyword evidence="9 13" id="KW-0333">Golgi apparatus</keyword>
<organism evidence="14 15">
    <name type="scientific">Oryzias latipes</name>
    <name type="common">Japanese rice fish</name>
    <name type="synonym">Japanese killifish</name>
    <dbReference type="NCBI Taxonomy" id="8090"/>
    <lineage>
        <taxon>Eukaryota</taxon>
        <taxon>Metazoa</taxon>
        <taxon>Chordata</taxon>
        <taxon>Craniata</taxon>
        <taxon>Vertebrata</taxon>
        <taxon>Euteleostomi</taxon>
        <taxon>Actinopterygii</taxon>
        <taxon>Neopterygii</taxon>
        <taxon>Teleostei</taxon>
        <taxon>Neoteleostei</taxon>
        <taxon>Acanthomorphata</taxon>
        <taxon>Ovalentaria</taxon>
        <taxon>Atherinomorphae</taxon>
        <taxon>Beloniformes</taxon>
        <taxon>Adrianichthyidae</taxon>
        <taxon>Oryziinae</taxon>
        <taxon>Oryzias</taxon>
    </lineage>
</organism>
<dbReference type="Ensembl" id="ENSORLT00015004074.1">
    <property type="protein sequence ID" value="ENSORLP00015006525.1"/>
    <property type="gene ID" value="ENSORLG00015000204.1"/>
</dbReference>
<evidence type="ECO:0000256" key="5">
    <source>
        <dbReference type="ARBA" id="ARBA00022679"/>
    </source>
</evidence>
<dbReference type="EC" id="2.4.1.-" evidence="13"/>
<evidence type="ECO:0000256" key="6">
    <source>
        <dbReference type="ARBA" id="ARBA00022692"/>
    </source>
</evidence>
<keyword evidence="11 13" id="KW-0472">Membrane</keyword>
<dbReference type="GO" id="GO:0006629">
    <property type="term" value="P:lipid metabolic process"/>
    <property type="evidence" value="ECO:0007669"/>
    <property type="project" value="UniProtKB-KW"/>
</dbReference>
<dbReference type="Proteomes" id="UP000265200">
    <property type="component" value="Chromosome 3"/>
</dbReference>
<keyword evidence="7 13" id="KW-0735">Signal-anchor</keyword>
<evidence type="ECO:0000313" key="15">
    <source>
        <dbReference type="Proteomes" id="UP000265200"/>
    </source>
</evidence>
<evidence type="ECO:0000256" key="3">
    <source>
        <dbReference type="ARBA" id="ARBA00008661"/>
    </source>
</evidence>
<evidence type="ECO:0000256" key="9">
    <source>
        <dbReference type="ARBA" id="ARBA00023034"/>
    </source>
</evidence>
<keyword evidence="8 13" id="KW-1133">Transmembrane helix</keyword>
<keyword evidence="6 13" id="KW-0812">Transmembrane</keyword>
<keyword evidence="12" id="KW-0325">Glycoprotein</keyword>
<comment type="similarity">
    <text evidence="3 13">Belongs to the glycosyltransferase 31 family.</text>
</comment>
<evidence type="ECO:0000256" key="13">
    <source>
        <dbReference type="RuleBase" id="RU363063"/>
    </source>
</evidence>
<reference evidence="14" key="4">
    <citation type="submission" date="2025-09" db="UniProtKB">
        <authorList>
            <consortium name="Ensembl"/>
        </authorList>
    </citation>
    <scope>IDENTIFICATION</scope>
    <source>
        <strain evidence="14">HSOK</strain>
    </source>
</reference>
<feature type="transmembrane region" description="Helical" evidence="13">
    <location>
        <begin position="52"/>
        <end position="70"/>
    </location>
</feature>
<reference evidence="14 15" key="2">
    <citation type="submission" date="2017-04" db="EMBL/GenBank/DDBJ databases">
        <title>CpG methylation of centromeres and impact of large insertions on vertebrate speciation.</title>
        <authorList>
            <person name="Ichikawa K."/>
            <person name="Yoshimura J."/>
            <person name="Morishita S."/>
        </authorList>
    </citation>
    <scope>NUCLEOTIDE SEQUENCE</scope>
    <source>
        <strain evidence="14 15">HSOK</strain>
    </source>
</reference>
<sequence>MDSDFSSATNEEKEKLTLANQNTLKRTSVKAGQSQEMLNGNRVPYSRRCRCFLWRHYFLCVLLTAAVFFICNTSMKTVMPDLTSKLWVTNLSKKLITSTGKLDLVSDGTGRSPAERTAVSFPQFNGLMSLMPSAPPTTGRTQEPQTKLHAQPHGLSHVPYKSPGPYLVEYPSEYHFVINEPQKCEKEEPFVVLVVPVAPHNRAHRDVIRSTWGSQSQVLGRKVLLFFLLGLQDGEAAPQLQQQLQRESRRHRDLIQSDFVDSYKNLTIKTMVMLEWLDSYCSSASYAMKIDSDMFLNVGNLIIMLLKAPKSNYMTGRVDYGASVQRNLSSKWYLPEKLYPRDQYPPYALGLGYILSLDLPKKLIMASRHVKAIYIEDAYLGLCMEHLHLSPTPPPNRDQFQLYPLTYSRCAYSEIVATATAPETDRLKLWRDFIAPGLDCLKKASTQRSLTEVKNS</sequence>
<reference evidence="14" key="3">
    <citation type="submission" date="2025-08" db="UniProtKB">
        <authorList>
            <consortium name="Ensembl"/>
        </authorList>
    </citation>
    <scope>IDENTIFICATION</scope>
    <source>
        <strain evidence="14">HSOK</strain>
    </source>
</reference>
<keyword evidence="5" id="KW-0808">Transferase</keyword>
<reference key="1">
    <citation type="journal article" date="2007" name="Nature">
        <title>The medaka draft genome and insights into vertebrate genome evolution.</title>
        <authorList>
            <person name="Kasahara M."/>
            <person name="Naruse K."/>
            <person name="Sasaki S."/>
            <person name="Nakatani Y."/>
            <person name="Qu W."/>
            <person name="Ahsan B."/>
            <person name="Yamada T."/>
            <person name="Nagayasu Y."/>
            <person name="Doi K."/>
            <person name="Kasai Y."/>
            <person name="Jindo T."/>
            <person name="Kobayashi D."/>
            <person name="Shimada A."/>
            <person name="Toyoda A."/>
            <person name="Kuroki Y."/>
            <person name="Fujiyama A."/>
            <person name="Sasaki T."/>
            <person name="Shimizu A."/>
            <person name="Asakawa S."/>
            <person name="Shimizu N."/>
            <person name="Hashimoto S."/>
            <person name="Yang J."/>
            <person name="Lee Y."/>
            <person name="Matsushima K."/>
            <person name="Sugano S."/>
            <person name="Sakaizumi M."/>
            <person name="Narita T."/>
            <person name="Ohishi K."/>
            <person name="Haga S."/>
            <person name="Ohta F."/>
            <person name="Nomoto H."/>
            <person name="Nogata K."/>
            <person name="Morishita T."/>
            <person name="Endo T."/>
            <person name="Shin-I T."/>
            <person name="Takeda H."/>
            <person name="Morishita S."/>
            <person name="Kohara Y."/>
        </authorList>
    </citation>
    <scope>NUCLEOTIDE SEQUENCE [LARGE SCALE GENOMIC DNA]</scope>
    <source>
        <strain>Hd-rR</strain>
    </source>
</reference>
<dbReference type="PANTHER" id="PTHR11214">
    <property type="entry name" value="BETA-1,3-N-ACETYLGLUCOSAMINYLTRANSFERASE"/>
    <property type="match status" value="1"/>
</dbReference>
<comment type="subcellular location">
    <subcellularLocation>
        <location evidence="1 13">Golgi apparatus membrane</location>
        <topology evidence="1 13">Single-pass type II membrane protein</topology>
    </subcellularLocation>
</comment>
<keyword evidence="4 13" id="KW-0328">Glycosyltransferase</keyword>
<dbReference type="GO" id="GO:0000139">
    <property type="term" value="C:Golgi membrane"/>
    <property type="evidence" value="ECO:0007669"/>
    <property type="project" value="UniProtKB-SubCell"/>
</dbReference>
<dbReference type="PANTHER" id="PTHR11214:SF115">
    <property type="entry name" value="HEXOSYLTRANSFERASE"/>
    <property type="match status" value="1"/>
</dbReference>
<evidence type="ECO:0000256" key="10">
    <source>
        <dbReference type="ARBA" id="ARBA00023098"/>
    </source>
</evidence>
<evidence type="ECO:0000256" key="7">
    <source>
        <dbReference type="ARBA" id="ARBA00022968"/>
    </source>
</evidence>